<proteinExistence type="predicted"/>
<comment type="caution">
    <text evidence="3">The sequence shown here is derived from an EMBL/GenBank/DDBJ whole genome shotgun (WGS) entry which is preliminary data.</text>
</comment>
<evidence type="ECO:0000259" key="2">
    <source>
        <dbReference type="PROSITE" id="PS50222"/>
    </source>
</evidence>
<dbReference type="GO" id="GO:0005509">
    <property type="term" value="F:calcium ion binding"/>
    <property type="evidence" value="ECO:0007669"/>
    <property type="project" value="InterPro"/>
</dbReference>
<feature type="domain" description="EF-hand" evidence="2">
    <location>
        <begin position="64"/>
        <end position="87"/>
    </location>
</feature>
<name>A0A4R3LAL3_9BURK</name>
<dbReference type="Proteomes" id="UP000315577">
    <property type="component" value="Unassembled WGS sequence"/>
</dbReference>
<reference evidence="3 5" key="1">
    <citation type="submission" date="2019-03" db="EMBL/GenBank/DDBJ databases">
        <title>Genomic Encyclopedia of Type Strains, Phase IV (KMG-IV): sequencing the most valuable type-strain genomes for metagenomic binning, comparative biology and taxonomic classification.</title>
        <authorList>
            <person name="Goeker M."/>
        </authorList>
    </citation>
    <scope>NUCLEOTIDE SEQUENCE [LARGE SCALE GENOMIC DNA]</scope>
    <source>
        <strain evidence="3 5">DSM 12034</strain>
    </source>
</reference>
<accession>A0A4R3LAL3</accession>
<dbReference type="EMBL" id="VJNC01000015">
    <property type="protein sequence ID" value="TSE19757.1"/>
    <property type="molecule type" value="Genomic_DNA"/>
</dbReference>
<protein>
    <recommendedName>
        <fullName evidence="2">EF-hand domain-containing protein</fullName>
    </recommendedName>
</protein>
<keyword evidence="1" id="KW-1133">Transmembrane helix</keyword>
<sequence length="673" mass="72307">MTNAAPTTPRPHRWRFVRVGGVDQPVLDSAADLQALAALDPKLWGALACPTQGLTIDPRTLAWLDADGDGRIRRPEVLQAVSWLCARLRDPGLVWDGGDRLPLAALRDDDDEGRVLAAAARLVLQRVGRAGADAVAVADVADSARLFPPPYPNGDGVVPADLVADQPTLALWVQRLVQDYGGAADRSGQPGVTEAAINQADADVQALRAWLAARPSGDPGSWQRAWDAVQAVATKVDDHFVRCRLAAFDPRLVAALEPAVATVPESGWEAADWPLARVTPEATLPLEGTAVNPLWAEALATLQRDAVAPRLGARAVLSEADWRALRAGLQPWGDWLAQRPDAPAAAWEAAWLDDWQRDGVADQLRAAVARDRGFAAEAEGMEALSRLLYLRRDIATLLRNMVNFLDFYTHAQAAFQIGTLYIDQRECRLCLPVRDTAAHAQLAAYSGLYLLYGQCERAGETPQALVAALTAGDTSDFMVPGRHGVFVDRQGRDWLFTLQRVVENPISVREAFWRPYKRIARMIGDQIRKFAAARDQAVEARAAQQVSQGAAAVEQGKPTATAQAFDIAKFAGVFAAIGLALGAIGTALAALVAGLMQLAWWQVPLVVLGVMLLISGPSMLLAALKLRQRNIGPLLDANGWAVNARARVGIAFGTRLTSVAQRPSGSQRVSAAA</sequence>
<dbReference type="EMBL" id="SMAH01000015">
    <property type="protein sequence ID" value="TCS95304.1"/>
    <property type="molecule type" value="Genomic_DNA"/>
</dbReference>
<evidence type="ECO:0000313" key="4">
    <source>
        <dbReference type="EMBL" id="TSE19757.1"/>
    </source>
</evidence>
<evidence type="ECO:0000313" key="6">
    <source>
        <dbReference type="Proteomes" id="UP000315577"/>
    </source>
</evidence>
<dbReference type="OrthoDB" id="9785737at2"/>
<evidence type="ECO:0000256" key="1">
    <source>
        <dbReference type="SAM" id="Phobius"/>
    </source>
</evidence>
<reference evidence="4 6" key="2">
    <citation type="submission" date="2019-07" db="EMBL/GenBank/DDBJ databases">
        <title>Tepidimonas ignava SPS-1037 draft genome.</title>
        <authorList>
            <person name="Da Costa M.S."/>
            <person name="Froufe H.J.C."/>
            <person name="Egas C."/>
            <person name="Albuquerque L."/>
        </authorList>
    </citation>
    <scope>NUCLEOTIDE SEQUENCE [LARGE SCALE GENOMIC DNA]</scope>
    <source>
        <strain evidence="4 6">SPS-1037</strain>
    </source>
</reference>
<feature type="transmembrane region" description="Helical" evidence="1">
    <location>
        <begin position="570"/>
        <end position="593"/>
    </location>
</feature>
<organism evidence="3 5">
    <name type="scientific">Tepidimonas ignava</name>
    <dbReference type="NCBI Taxonomy" id="114249"/>
    <lineage>
        <taxon>Bacteria</taxon>
        <taxon>Pseudomonadati</taxon>
        <taxon>Pseudomonadota</taxon>
        <taxon>Betaproteobacteria</taxon>
        <taxon>Burkholderiales</taxon>
        <taxon>Tepidimonas</taxon>
    </lineage>
</organism>
<keyword evidence="6" id="KW-1185">Reference proteome</keyword>
<gene>
    <name evidence="3" type="ORF">EDC36_11553</name>
    <name evidence="4" type="ORF">Tigna_02084</name>
</gene>
<dbReference type="AlphaFoldDB" id="A0A4R3LAL3"/>
<dbReference type="PROSITE" id="PS50222">
    <property type="entry name" value="EF_HAND_2"/>
    <property type="match status" value="1"/>
</dbReference>
<keyword evidence="1" id="KW-0472">Membrane</keyword>
<dbReference type="InterPro" id="IPR002048">
    <property type="entry name" value="EF_hand_dom"/>
</dbReference>
<keyword evidence="1" id="KW-0812">Transmembrane</keyword>
<dbReference type="Proteomes" id="UP000295536">
    <property type="component" value="Unassembled WGS sequence"/>
</dbReference>
<evidence type="ECO:0000313" key="3">
    <source>
        <dbReference type="EMBL" id="TCS95304.1"/>
    </source>
</evidence>
<dbReference type="RefSeq" id="WP_132963354.1">
    <property type="nucleotide sequence ID" value="NZ_SMAH01000015.1"/>
</dbReference>
<feature type="transmembrane region" description="Helical" evidence="1">
    <location>
        <begin position="599"/>
        <end position="624"/>
    </location>
</feature>
<evidence type="ECO:0000313" key="5">
    <source>
        <dbReference type="Proteomes" id="UP000295536"/>
    </source>
</evidence>